<reference evidence="1 2" key="1">
    <citation type="submission" date="2023-08" db="EMBL/GenBank/DDBJ databases">
        <title>A Necator americanus chromosomal reference genome.</title>
        <authorList>
            <person name="Ilik V."/>
            <person name="Petrzelkova K.J."/>
            <person name="Pardy F."/>
            <person name="Fuh T."/>
            <person name="Niatou-Singa F.S."/>
            <person name="Gouil Q."/>
            <person name="Baker L."/>
            <person name="Ritchie M.E."/>
            <person name="Jex A.R."/>
            <person name="Gazzola D."/>
            <person name="Li H."/>
            <person name="Toshio Fujiwara R."/>
            <person name="Zhan B."/>
            <person name="Aroian R.V."/>
            <person name="Pafco B."/>
            <person name="Schwarz E.M."/>
        </authorList>
    </citation>
    <scope>NUCLEOTIDE SEQUENCE [LARGE SCALE GENOMIC DNA]</scope>
    <source>
        <strain evidence="1 2">Aroian</strain>
        <tissue evidence="1">Whole animal</tissue>
    </source>
</reference>
<sequence>MPRNCFPYFVQINSSTNSHISDHERFCSREPLTVSRIHGTHDPTPVAGNDILEKILPVLVDMQRVREIVILIGTLCPSHVAHVPPFSRKLYCNQDQESEDV</sequence>
<comment type="caution">
    <text evidence="1">The sequence shown here is derived from an EMBL/GenBank/DDBJ whole genome shotgun (WGS) entry which is preliminary data.</text>
</comment>
<keyword evidence="2" id="KW-1185">Reference proteome</keyword>
<accession>A0ABR1DZJ7</accession>
<evidence type="ECO:0000313" key="2">
    <source>
        <dbReference type="Proteomes" id="UP001303046"/>
    </source>
</evidence>
<dbReference type="Proteomes" id="UP001303046">
    <property type="component" value="Unassembled WGS sequence"/>
</dbReference>
<protein>
    <submittedName>
        <fullName evidence="1">Uncharacterized protein</fullName>
    </submittedName>
</protein>
<name>A0ABR1DZJ7_NECAM</name>
<dbReference type="EMBL" id="JAVFWL010000005">
    <property type="protein sequence ID" value="KAK6755785.1"/>
    <property type="molecule type" value="Genomic_DNA"/>
</dbReference>
<gene>
    <name evidence="1" type="primary">Necator_chrV.g19071</name>
    <name evidence="1" type="ORF">RB195_014280</name>
</gene>
<organism evidence="1 2">
    <name type="scientific">Necator americanus</name>
    <name type="common">Human hookworm</name>
    <dbReference type="NCBI Taxonomy" id="51031"/>
    <lineage>
        <taxon>Eukaryota</taxon>
        <taxon>Metazoa</taxon>
        <taxon>Ecdysozoa</taxon>
        <taxon>Nematoda</taxon>
        <taxon>Chromadorea</taxon>
        <taxon>Rhabditida</taxon>
        <taxon>Rhabditina</taxon>
        <taxon>Rhabditomorpha</taxon>
        <taxon>Strongyloidea</taxon>
        <taxon>Ancylostomatidae</taxon>
        <taxon>Bunostominae</taxon>
        <taxon>Necator</taxon>
    </lineage>
</organism>
<proteinExistence type="predicted"/>
<evidence type="ECO:0000313" key="1">
    <source>
        <dbReference type="EMBL" id="KAK6755785.1"/>
    </source>
</evidence>